<feature type="transmembrane region" description="Helical" evidence="9">
    <location>
        <begin position="360"/>
        <end position="375"/>
    </location>
</feature>
<dbReference type="Gene3D" id="3.30.565.10">
    <property type="entry name" value="Histidine kinase-like ATPase, C-terminal domain"/>
    <property type="match status" value="1"/>
</dbReference>
<evidence type="ECO:0000256" key="6">
    <source>
        <dbReference type="ARBA" id="ARBA00022777"/>
    </source>
</evidence>
<accession>A0A930VLL7</accession>
<sequence length="619" mass="64159">MRRTIGPCRTTDVLLAGGFAVAATVEAAVRSSGDAGSLAVGLGGAAAMAVLLVRRYHPAAAMTAFCVSGAGATWVQARMLDSPDPAFVPILTLIVLSFALGAHGTPRDLGLGAAQPIALVALVDLLEPDQGSVVAALVFVTLFVVVLPVVAGRLVRSRRRMVAELRSLERAAALEHRRRLRVVDAEESLSVTTMLHQTLETELEGLLAADDIEDVERRARELLTTTRDTVVGLARDHASDDVPEAVSAPTGHAKRLPTYSGTEAPAATWTLVVAAAIGAGLTTETSADWPHPVAALALTALVLGGIVAIIRRPLAGVLLSWVAATLYSRTEVDLGGTFSGIGLTVALPFLATWLGDRRRGILAILAGLAGAVAGLGMDDPFGATVLTALAAVAGSILHDRTALLTELRAARADAVERRGDELRVAALERRAALGRELHDSIGHALTVVALQAGAARRLRETDPAAAAGARDAIDRTARQALKDLRRGFETAPSAIFELVDTARDAGLEVEVAGPSPPVELAPAVYRVVQEALTNVLRHAPGTQVEIRLGGGAGSTAYTCTVRNSEPVSHVPVAPAYPSASRGLSGMRARVEELGGTVEAGPVTGGFEVTAGFPSAEAMR</sequence>
<feature type="transmembrane region" description="Helical" evidence="9">
    <location>
        <begin position="334"/>
        <end position="353"/>
    </location>
</feature>
<name>A0A930VLL7_9ACTN</name>
<dbReference type="GO" id="GO:0000155">
    <property type="term" value="F:phosphorelay sensor kinase activity"/>
    <property type="evidence" value="ECO:0007669"/>
    <property type="project" value="InterPro"/>
</dbReference>
<evidence type="ECO:0000256" key="2">
    <source>
        <dbReference type="ARBA" id="ARBA00012438"/>
    </source>
</evidence>
<keyword evidence="5" id="KW-0547">Nucleotide-binding</keyword>
<dbReference type="RefSeq" id="WP_194695268.1">
    <property type="nucleotide sequence ID" value="NZ_JADKPO010000005.1"/>
</dbReference>
<evidence type="ECO:0000256" key="3">
    <source>
        <dbReference type="ARBA" id="ARBA00022553"/>
    </source>
</evidence>
<dbReference type="EMBL" id="JADKPO010000005">
    <property type="protein sequence ID" value="MBF4767108.1"/>
    <property type="molecule type" value="Genomic_DNA"/>
</dbReference>
<keyword evidence="9" id="KW-1133">Transmembrane helix</keyword>
<organism evidence="11 12">
    <name type="scientific">Nocardioides agariphilus</name>
    <dbReference type="NCBI Taxonomy" id="433664"/>
    <lineage>
        <taxon>Bacteria</taxon>
        <taxon>Bacillati</taxon>
        <taxon>Actinomycetota</taxon>
        <taxon>Actinomycetes</taxon>
        <taxon>Propionibacteriales</taxon>
        <taxon>Nocardioidaceae</taxon>
        <taxon>Nocardioides</taxon>
    </lineage>
</organism>
<dbReference type="InterPro" id="IPR011712">
    <property type="entry name" value="Sig_transdc_His_kin_sub3_dim/P"/>
</dbReference>
<protein>
    <recommendedName>
        <fullName evidence="2">histidine kinase</fullName>
        <ecNumber evidence="2">2.7.13.3</ecNumber>
    </recommendedName>
</protein>
<feature type="transmembrane region" description="Helical" evidence="9">
    <location>
        <begin position="381"/>
        <end position="398"/>
    </location>
</feature>
<dbReference type="EC" id="2.7.13.3" evidence="2"/>
<evidence type="ECO:0000256" key="8">
    <source>
        <dbReference type="ARBA" id="ARBA00023012"/>
    </source>
</evidence>
<dbReference type="GO" id="GO:0046983">
    <property type="term" value="F:protein dimerization activity"/>
    <property type="evidence" value="ECO:0007669"/>
    <property type="project" value="InterPro"/>
</dbReference>
<keyword evidence="9" id="KW-0472">Membrane</keyword>
<dbReference type="GO" id="GO:0005524">
    <property type="term" value="F:ATP binding"/>
    <property type="evidence" value="ECO:0007669"/>
    <property type="project" value="UniProtKB-KW"/>
</dbReference>
<dbReference type="CDD" id="cd16917">
    <property type="entry name" value="HATPase_UhpB-NarQ-NarX-like"/>
    <property type="match status" value="1"/>
</dbReference>
<dbReference type="PANTHER" id="PTHR24421">
    <property type="entry name" value="NITRATE/NITRITE SENSOR PROTEIN NARX-RELATED"/>
    <property type="match status" value="1"/>
</dbReference>
<evidence type="ECO:0000256" key="7">
    <source>
        <dbReference type="ARBA" id="ARBA00022840"/>
    </source>
</evidence>
<dbReference type="AlphaFoldDB" id="A0A930VLL7"/>
<keyword evidence="7" id="KW-0067">ATP-binding</keyword>
<dbReference type="InterPro" id="IPR050482">
    <property type="entry name" value="Sensor_HK_TwoCompSys"/>
</dbReference>
<feature type="domain" description="Signal transduction histidine kinase subgroup 3 dimerisation and phosphoacceptor" evidence="10">
    <location>
        <begin position="430"/>
        <end position="486"/>
    </location>
</feature>
<keyword evidence="12" id="KW-1185">Reference proteome</keyword>
<dbReference type="SUPFAM" id="SSF55874">
    <property type="entry name" value="ATPase domain of HSP90 chaperone/DNA topoisomerase II/histidine kinase"/>
    <property type="match status" value="1"/>
</dbReference>
<keyword evidence="8" id="KW-0902">Two-component regulatory system</keyword>
<evidence type="ECO:0000313" key="11">
    <source>
        <dbReference type="EMBL" id="MBF4767108.1"/>
    </source>
</evidence>
<comment type="catalytic activity">
    <reaction evidence="1">
        <text>ATP + protein L-histidine = ADP + protein N-phospho-L-histidine.</text>
        <dbReference type="EC" id="2.7.13.3"/>
    </reaction>
</comment>
<dbReference type="PANTHER" id="PTHR24421:SF10">
    <property type="entry name" value="NITRATE_NITRITE SENSOR PROTEIN NARQ"/>
    <property type="match status" value="1"/>
</dbReference>
<evidence type="ECO:0000256" key="9">
    <source>
        <dbReference type="SAM" id="Phobius"/>
    </source>
</evidence>
<evidence type="ECO:0000259" key="10">
    <source>
        <dbReference type="Pfam" id="PF07730"/>
    </source>
</evidence>
<evidence type="ECO:0000256" key="4">
    <source>
        <dbReference type="ARBA" id="ARBA00022679"/>
    </source>
</evidence>
<reference evidence="11" key="1">
    <citation type="submission" date="2020-11" db="EMBL/GenBank/DDBJ databases">
        <title>Nocardioides cynanchi sp. nov., isolated from soil of rhizosphere of Cynanchum wilfordii.</title>
        <authorList>
            <person name="Lee J.-S."/>
            <person name="Suh M.K."/>
            <person name="Kim J.-S."/>
        </authorList>
    </citation>
    <scope>NUCLEOTIDE SEQUENCE</scope>
    <source>
        <strain evidence="11">KCTC 19276</strain>
    </source>
</reference>
<keyword evidence="6" id="KW-0418">Kinase</keyword>
<evidence type="ECO:0000256" key="5">
    <source>
        <dbReference type="ARBA" id="ARBA00022741"/>
    </source>
</evidence>
<feature type="transmembrane region" description="Helical" evidence="9">
    <location>
        <begin position="37"/>
        <end position="53"/>
    </location>
</feature>
<feature type="transmembrane region" description="Helical" evidence="9">
    <location>
        <begin position="293"/>
        <end position="314"/>
    </location>
</feature>
<evidence type="ECO:0000313" key="12">
    <source>
        <dbReference type="Proteomes" id="UP000660668"/>
    </source>
</evidence>
<gene>
    <name evidence="11" type="ORF">ISU10_04945</name>
</gene>
<proteinExistence type="predicted"/>
<keyword evidence="3" id="KW-0597">Phosphoprotein</keyword>
<dbReference type="Gene3D" id="1.20.5.1930">
    <property type="match status" value="1"/>
</dbReference>
<evidence type="ECO:0000256" key="1">
    <source>
        <dbReference type="ARBA" id="ARBA00000085"/>
    </source>
</evidence>
<keyword evidence="9" id="KW-0812">Transmembrane</keyword>
<dbReference type="InterPro" id="IPR036890">
    <property type="entry name" value="HATPase_C_sf"/>
</dbReference>
<dbReference type="Pfam" id="PF07730">
    <property type="entry name" value="HisKA_3"/>
    <property type="match status" value="1"/>
</dbReference>
<dbReference type="GO" id="GO:0016020">
    <property type="term" value="C:membrane"/>
    <property type="evidence" value="ECO:0007669"/>
    <property type="project" value="InterPro"/>
</dbReference>
<feature type="transmembrane region" description="Helical" evidence="9">
    <location>
        <begin position="86"/>
        <end position="102"/>
    </location>
</feature>
<feature type="transmembrane region" description="Helical" evidence="9">
    <location>
        <begin position="132"/>
        <end position="151"/>
    </location>
</feature>
<dbReference type="Proteomes" id="UP000660668">
    <property type="component" value="Unassembled WGS sequence"/>
</dbReference>
<keyword evidence="4" id="KW-0808">Transferase</keyword>
<comment type="caution">
    <text evidence="11">The sequence shown here is derived from an EMBL/GenBank/DDBJ whole genome shotgun (WGS) entry which is preliminary data.</text>
</comment>